<keyword evidence="2" id="KW-1185">Reference proteome</keyword>
<reference evidence="1 2" key="1">
    <citation type="journal article" date="2020" name="ISME J.">
        <title>Uncovering the hidden diversity of litter-decomposition mechanisms in mushroom-forming fungi.</title>
        <authorList>
            <person name="Floudas D."/>
            <person name="Bentzer J."/>
            <person name="Ahren D."/>
            <person name="Johansson T."/>
            <person name="Persson P."/>
            <person name="Tunlid A."/>
        </authorList>
    </citation>
    <scope>NUCLEOTIDE SEQUENCE [LARGE SCALE GENOMIC DNA]</scope>
    <source>
        <strain evidence="1 2">CBS 146.42</strain>
    </source>
</reference>
<evidence type="ECO:0000313" key="1">
    <source>
        <dbReference type="EMBL" id="KAF5363430.1"/>
    </source>
</evidence>
<dbReference type="AlphaFoldDB" id="A0A8H5GEN9"/>
<sequence length="125" mass="13609">MLISSGSRLPGVHSFVLQLHKPRLPLILLPPSGTTQSDFGTPLPPSAHHLLPSIQRHTLVRNLRIVHLISLPIGYGVFRAGAVRLSAKKQGPNYPDGYIPHGSNYSTPASAQHHTYSDNYFSAAQ</sequence>
<name>A0A8H5GEN9_9AGAR</name>
<dbReference type="Proteomes" id="UP000559027">
    <property type="component" value="Unassembled WGS sequence"/>
</dbReference>
<gene>
    <name evidence="1" type="ORF">D9756_000035</name>
</gene>
<comment type="caution">
    <text evidence="1">The sequence shown here is derived from an EMBL/GenBank/DDBJ whole genome shotgun (WGS) entry which is preliminary data.</text>
</comment>
<organism evidence="1 2">
    <name type="scientific">Leucocoprinus leucothites</name>
    <dbReference type="NCBI Taxonomy" id="201217"/>
    <lineage>
        <taxon>Eukaryota</taxon>
        <taxon>Fungi</taxon>
        <taxon>Dikarya</taxon>
        <taxon>Basidiomycota</taxon>
        <taxon>Agaricomycotina</taxon>
        <taxon>Agaricomycetes</taxon>
        <taxon>Agaricomycetidae</taxon>
        <taxon>Agaricales</taxon>
        <taxon>Agaricineae</taxon>
        <taxon>Agaricaceae</taxon>
        <taxon>Leucocoprinus</taxon>
    </lineage>
</organism>
<protein>
    <submittedName>
        <fullName evidence="1">Uncharacterized protein</fullName>
    </submittedName>
</protein>
<evidence type="ECO:0000313" key="2">
    <source>
        <dbReference type="Proteomes" id="UP000559027"/>
    </source>
</evidence>
<accession>A0A8H5GEN9</accession>
<proteinExistence type="predicted"/>
<dbReference type="EMBL" id="JAACJO010000001">
    <property type="protein sequence ID" value="KAF5363430.1"/>
    <property type="molecule type" value="Genomic_DNA"/>
</dbReference>